<dbReference type="OrthoDB" id="9804099at2"/>
<keyword evidence="2" id="KW-0167">Capsid protein</keyword>
<reference evidence="2 3" key="1">
    <citation type="submission" date="2017-06" db="EMBL/GenBank/DDBJ databases">
        <title>Draft genome sequence of anaerobic fermentative bacterium Anaeromicrobium sediminis DY2726D isolated from West Pacific Ocean sediments.</title>
        <authorList>
            <person name="Zeng X."/>
        </authorList>
    </citation>
    <scope>NUCLEOTIDE SEQUENCE [LARGE SCALE GENOMIC DNA]</scope>
    <source>
        <strain evidence="2 3">DY2726D</strain>
    </source>
</reference>
<sequence length="84" mass="10246">MDKRQSSMLKKLMEISFVLLEISLYLDTHPDDKKALQIHNNIRMQHKYLRDKYTTMYGPLSISDENKDTWQYIQTPWPWDYDFS</sequence>
<dbReference type="EMBL" id="NIBG01000005">
    <property type="protein sequence ID" value="PAB59911.1"/>
    <property type="molecule type" value="Genomic_DNA"/>
</dbReference>
<evidence type="ECO:0000259" key="1">
    <source>
        <dbReference type="Pfam" id="PF12652"/>
    </source>
</evidence>
<dbReference type="Proteomes" id="UP000216024">
    <property type="component" value="Unassembled WGS sequence"/>
</dbReference>
<keyword evidence="3" id="KW-1185">Reference proteome</keyword>
<feature type="domain" description="Protein CotJB" evidence="1">
    <location>
        <begin position="7"/>
        <end position="80"/>
    </location>
</feature>
<protein>
    <submittedName>
        <fullName evidence="2">Spore coat protein CotJB</fullName>
    </submittedName>
</protein>
<name>A0A267MJZ3_9FIRM</name>
<gene>
    <name evidence="2" type="ORF">CCE28_08130</name>
</gene>
<dbReference type="RefSeq" id="WP_095132802.1">
    <property type="nucleotide sequence ID" value="NZ_NIBG01000005.1"/>
</dbReference>
<dbReference type="InterPro" id="IPR016571">
    <property type="entry name" value="Spore_coat_assembly_CotJB"/>
</dbReference>
<dbReference type="Pfam" id="PF12652">
    <property type="entry name" value="CotJB"/>
    <property type="match status" value="1"/>
</dbReference>
<evidence type="ECO:0000313" key="3">
    <source>
        <dbReference type="Proteomes" id="UP000216024"/>
    </source>
</evidence>
<proteinExistence type="predicted"/>
<dbReference type="AlphaFoldDB" id="A0A267MJZ3"/>
<comment type="caution">
    <text evidence="2">The sequence shown here is derived from an EMBL/GenBank/DDBJ whole genome shotgun (WGS) entry which is preliminary data.</text>
</comment>
<organism evidence="2 3">
    <name type="scientific">Anaeromicrobium sediminis</name>
    <dbReference type="NCBI Taxonomy" id="1478221"/>
    <lineage>
        <taxon>Bacteria</taxon>
        <taxon>Bacillati</taxon>
        <taxon>Bacillota</taxon>
        <taxon>Clostridia</taxon>
        <taxon>Peptostreptococcales</taxon>
        <taxon>Thermotaleaceae</taxon>
        <taxon>Anaeromicrobium</taxon>
    </lineage>
</organism>
<evidence type="ECO:0000313" key="2">
    <source>
        <dbReference type="EMBL" id="PAB59911.1"/>
    </source>
</evidence>
<dbReference type="PIRSF" id="PIRSF010606">
    <property type="entry name" value="Spore_coat_CotJB"/>
    <property type="match status" value="1"/>
</dbReference>
<accession>A0A267MJZ3</accession>
<keyword evidence="2" id="KW-0946">Virion</keyword>
<dbReference type="InterPro" id="IPR024207">
    <property type="entry name" value="CotJB_dom"/>
</dbReference>